<dbReference type="RefSeq" id="WP_244682258.1">
    <property type="nucleotide sequence ID" value="NZ_JALIRM010000010.1"/>
</dbReference>
<evidence type="ECO:0000313" key="1">
    <source>
        <dbReference type="EMBL" id="MDQ0343918.1"/>
    </source>
</evidence>
<dbReference type="Proteomes" id="UP001232343">
    <property type="component" value="Unassembled WGS sequence"/>
</dbReference>
<comment type="caution">
    <text evidence="1">The sequence shown here is derived from an EMBL/GenBank/DDBJ whole genome shotgun (WGS) entry which is preliminary data.</text>
</comment>
<keyword evidence="2" id="KW-1185">Reference proteome</keyword>
<gene>
    <name evidence="1" type="ORF">J2S14_002753</name>
</gene>
<sequence length="56" mass="6531">MNIIVVTVIREKIIHHHGPKIFRIGRAIAFLDMMKLRPSTIKQQLGEPEFQSIHQI</sequence>
<evidence type="ECO:0000313" key="2">
    <source>
        <dbReference type="Proteomes" id="UP001232343"/>
    </source>
</evidence>
<reference evidence="1 2" key="1">
    <citation type="submission" date="2023-07" db="EMBL/GenBank/DDBJ databases">
        <title>Genomic Encyclopedia of Type Strains, Phase IV (KMG-IV): sequencing the most valuable type-strain genomes for metagenomic binning, comparative biology and taxonomic classification.</title>
        <authorList>
            <person name="Goeker M."/>
        </authorList>
    </citation>
    <scope>NUCLEOTIDE SEQUENCE [LARGE SCALE GENOMIC DNA]</scope>
    <source>
        <strain evidence="1 2">DSM 27848</strain>
    </source>
</reference>
<organism evidence="1 2">
    <name type="scientific">Lederbergia wuyishanensis</name>
    <dbReference type="NCBI Taxonomy" id="1347903"/>
    <lineage>
        <taxon>Bacteria</taxon>
        <taxon>Bacillati</taxon>
        <taxon>Bacillota</taxon>
        <taxon>Bacilli</taxon>
        <taxon>Bacillales</taxon>
        <taxon>Bacillaceae</taxon>
        <taxon>Lederbergia</taxon>
    </lineage>
</organism>
<dbReference type="EMBL" id="JAUSUO010000007">
    <property type="protein sequence ID" value="MDQ0343918.1"/>
    <property type="molecule type" value="Genomic_DNA"/>
</dbReference>
<protein>
    <submittedName>
        <fullName evidence="1">Uncharacterized protein</fullName>
    </submittedName>
</protein>
<name>A0ABU0D6B4_9BACI</name>
<proteinExistence type="predicted"/>
<accession>A0ABU0D6B4</accession>